<evidence type="ECO:0000313" key="3">
    <source>
        <dbReference type="Proteomes" id="UP001226084"/>
    </source>
</evidence>
<organism evidence="2 3">
    <name type="scientific">Stenotrophomonas rhizophila</name>
    <dbReference type="NCBI Taxonomy" id="216778"/>
    <lineage>
        <taxon>Bacteria</taxon>
        <taxon>Pseudomonadati</taxon>
        <taxon>Pseudomonadota</taxon>
        <taxon>Gammaproteobacteria</taxon>
        <taxon>Lysobacterales</taxon>
        <taxon>Lysobacteraceae</taxon>
        <taxon>Stenotrophomonas</taxon>
    </lineage>
</organism>
<evidence type="ECO:0008006" key="4">
    <source>
        <dbReference type="Google" id="ProtNLM"/>
    </source>
</evidence>
<feature type="signal peptide" evidence="1">
    <location>
        <begin position="1"/>
        <end position="19"/>
    </location>
</feature>
<reference evidence="2" key="1">
    <citation type="submission" date="2023-07" db="EMBL/GenBank/DDBJ databases">
        <title>Functional and genomic diversity of the sorghum phyllosphere microbiome.</title>
        <authorList>
            <person name="Shade A."/>
        </authorList>
    </citation>
    <scope>NUCLEOTIDE SEQUENCE</scope>
    <source>
        <strain evidence="2">SORGH_AS_0457</strain>
    </source>
</reference>
<accession>A0AAP5EA34</accession>
<name>A0AAP5EA34_9GAMM</name>
<dbReference type="AlphaFoldDB" id="A0AAP5EA34"/>
<protein>
    <recommendedName>
        <fullName evidence="4">DUF3011 domain-containing protein</fullName>
    </recommendedName>
</protein>
<proteinExistence type="predicted"/>
<sequence length="169" mass="17465">MRTCIVLGLSLLVAAPAWAADVTCESKGRGRTECPMDTQGDVQVKRQLSKSPCTEGVTWGLSKHAVWVEQGCRAVFSNASDSAAAAPAASGGLPLFNATCPGGLDVHGDQGGPVYVNGKEATLKKSNDNYYEAKDAATGTVISLSKSPDGSLSVSYTGRKGANGICQLR</sequence>
<keyword evidence="1" id="KW-0732">Signal</keyword>
<evidence type="ECO:0000256" key="1">
    <source>
        <dbReference type="SAM" id="SignalP"/>
    </source>
</evidence>
<comment type="caution">
    <text evidence="2">The sequence shown here is derived from an EMBL/GenBank/DDBJ whole genome shotgun (WGS) entry which is preliminary data.</text>
</comment>
<dbReference type="RefSeq" id="WP_306989645.1">
    <property type="nucleotide sequence ID" value="NZ_JAUTAS010000001.1"/>
</dbReference>
<dbReference type="Proteomes" id="UP001226084">
    <property type="component" value="Unassembled WGS sequence"/>
</dbReference>
<gene>
    <name evidence="2" type="ORF">QE424_002738</name>
</gene>
<dbReference type="InterPro" id="IPR021381">
    <property type="entry name" value="DUF3011"/>
</dbReference>
<feature type="chain" id="PRO_5042884722" description="DUF3011 domain-containing protein" evidence="1">
    <location>
        <begin position="20"/>
        <end position="169"/>
    </location>
</feature>
<dbReference type="EMBL" id="JAUTAS010000001">
    <property type="protein sequence ID" value="MDQ1109579.1"/>
    <property type="molecule type" value="Genomic_DNA"/>
</dbReference>
<evidence type="ECO:0000313" key="2">
    <source>
        <dbReference type="EMBL" id="MDQ1109579.1"/>
    </source>
</evidence>
<dbReference type="Pfam" id="PF11218">
    <property type="entry name" value="DUF3011"/>
    <property type="match status" value="1"/>
</dbReference>